<dbReference type="InterPro" id="IPR029060">
    <property type="entry name" value="PIN-like_dom_sf"/>
</dbReference>
<dbReference type="EMBL" id="JBFBMH010000011">
    <property type="protein sequence ID" value="MEW1975268.1"/>
    <property type="molecule type" value="Genomic_DNA"/>
</dbReference>
<keyword evidence="2" id="KW-0479">Metal-binding</keyword>
<keyword evidence="4" id="KW-0460">Magnesium</keyword>
<evidence type="ECO:0000313" key="7">
    <source>
        <dbReference type="Proteomes" id="UP001553715"/>
    </source>
</evidence>
<gene>
    <name evidence="6" type="ORF">AB0301_09355</name>
</gene>
<proteinExistence type="predicted"/>
<dbReference type="Pfam" id="PF01850">
    <property type="entry name" value="PIN"/>
    <property type="match status" value="1"/>
</dbReference>
<evidence type="ECO:0000256" key="2">
    <source>
        <dbReference type="ARBA" id="ARBA00022723"/>
    </source>
</evidence>
<dbReference type="SUPFAM" id="SSF88723">
    <property type="entry name" value="PIN domain-like"/>
    <property type="match status" value="1"/>
</dbReference>
<name>A0ABV3LHE3_9MICO</name>
<accession>A0ABV3LHE3</accession>
<evidence type="ECO:0000256" key="3">
    <source>
        <dbReference type="ARBA" id="ARBA00022801"/>
    </source>
</evidence>
<evidence type="ECO:0000256" key="4">
    <source>
        <dbReference type="ARBA" id="ARBA00022842"/>
    </source>
</evidence>
<reference evidence="6 7" key="1">
    <citation type="submission" date="2024-06" db="EMBL/GenBank/DDBJ databases">
        <title>The Natural Products Discovery Center: Release of the First 8490 Sequenced Strains for Exploring Actinobacteria Biosynthetic Diversity.</title>
        <authorList>
            <person name="Kalkreuter E."/>
            <person name="Kautsar S.A."/>
            <person name="Yang D."/>
            <person name="Bader C.D."/>
            <person name="Teijaro C.N."/>
            <person name="Fluegel L."/>
            <person name="Davis C.M."/>
            <person name="Simpson J.R."/>
            <person name="Lauterbach L."/>
            <person name="Steele A.D."/>
            <person name="Gui C."/>
            <person name="Meng S."/>
            <person name="Li G."/>
            <person name="Viehrig K."/>
            <person name="Ye F."/>
            <person name="Su P."/>
            <person name="Kiefer A.F."/>
            <person name="Nichols A."/>
            <person name="Cepeda A.J."/>
            <person name="Yan W."/>
            <person name="Fan B."/>
            <person name="Jiang Y."/>
            <person name="Adhikari A."/>
            <person name="Zheng C.-J."/>
            <person name="Schuster L."/>
            <person name="Cowan T.M."/>
            <person name="Smanski M.J."/>
            <person name="Chevrette M.G."/>
            <person name="De Carvalho L.P.S."/>
            <person name="Shen B."/>
        </authorList>
    </citation>
    <scope>NUCLEOTIDE SEQUENCE [LARGE SCALE GENOMIC DNA]</scope>
    <source>
        <strain evidence="6 7">NPDC077434</strain>
    </source>
</reference>
<keyword evidence="7" id="KW-1185">Reference proteome</keyword>
<dbReference type="CDD" id="cd09872">
    <property type="entry name" value="PIN_Sll0205-like"/>
    <property type="match status" value="1"/>
</dbReference>
<dbReference type="InterPro" id="IPR002716">
    <property type="entry name" value="PIN_dom"/>
</dbReference>
<dbReference type="PANTHER" id="PTHR36173">
    <property type="entry name" value="RIBONUCLEASE VAPC16-RELATED"/>
    <property type="match status" value="1"/>
</dbReference>
<keyword evidence="1" id="KW-0540">Nuclease</keyword>
<dbReference type="PANTHER" id="PTHR36173:SF2">
    <property type="entry name" value="RIBONUCLEASE VAPC16"/>
    <property type="match status" value="1"/>
</dbReference>
<keyword evidence="3" id="KW-0378">Hydrolase</keyword>
<sequence length="128" mass="14111">MLLDTNALIWLVHDSPRLGLASRGLIDVATQVHYSSVSVTEITINHMLGRTSLPGGETFPEIFRSSGLTELPLLASHAGALLGFESLVRHDPFDRLLLAQAKQERFTFLTSDATLLGLDEDWIKDARL</sequence>
<protein>
    <submittedName>
        <fullName evidence="6">Type II toxin-antitoxin system VapC family toxin</fullName>
    </submittedName>
</protein>
<evidence type="ECO:0000259" key="5">
    <source>
        <dbReference type="Pfam" id="PF01850"/>
    </source>
</evidence>
<organism evidence="6 7">
    <name type="scientific">Microbacterium profundi</name>
    <dbReference type="NCBI Taxonomy" id="450380"/>
    <lineage>
        <taxon>Bacteria</taxon>
        <taxon>Bacillati</taxon>
        <taxon>Actinomycetota</taxon>
        <taxon>Actinomycetes</taxon>
        <taxon>Micrococcales</taxon>
        <taxon>Microbacteriaceae</taxon>
        <taxon>Microbacterium</taxon>
    </lineage>
</organism>
<dbReference type="RefSeq" id="WP_033104770.1">
    <property type="nucleotide sequence ID" value="NZ_JAJVKR010000012.1"/>
</dbReference>
<evidence type="ECO:0000313" key="6">
    <source>
        <dbReference type="EMBL" id="MEW1975268.1"/>
    </source>
</evidence>
<comment type="caution">
    <text evidence="6">The sequence shown here is derived from an EMBL/GenBank/DDBJ whole genome shotgun (WGS) entry which is preliminary data.</text>
</comment>
<dbReference type="InterPro" id="IPR041705">
    <property type="entry name" value="PIN_Sll0205"/>
</dbReference>
<dbReference type="Proteomes" id="UP001553715">
    <property type="component" value="Unassembled WGS sequence"/>
</dbReference>
<feature type="domain" description="PIN" evidence="5">
    <location>
        <begin position="1"/>
        <end position="114"/>
    </location>
</feature>
<dbReference type="InterPro" id="IPR052919">
    <property type="entry name" value="TA_system_RNase"/>
</dbReference>
<evidence type="ECO:0000256" key="1">
    <source>
        <dbReference type="ARBA" id="ARBA00022722"/>
    </source>
</evidence>